<keyword evidence="4 7" id="KW-1133">Transmembrane helix</keyword>
<feature type="transmembrane region" description="Helical" evidence="7">
    <location>
        <begin position="1189"/>
        <end position="1210"/>
    </location>
</feature>
<gene>
    <name evidence="9" type="ORF">ACFSBK_05330</name>
</gene>
<feature type="coiled-coil region" evidence="6">
    <location>
        <begin position="230"/>
        <end position="294"/>
    </location>
</feature>
<dbReference type="Gene3D" id="1.10.287.620">
    <property type="entry name" value="Helix Hairpins"/>
    <property type="match status" value="1"/>
</dbReference>
<feature type="transmembrane region" description="Helical" evidence="7">
    <location>
        <begin position="21"/>
        <end position="38"/>
    </location>
</feature>
<organism evidence="9 10">
    <name type="scientific">Carnobacterium antarcticum</name>
    <dbReference type="NCBI Taxonomy" id="2126436"/>
    <lineage>
        <taxon>Bacteria</taxon>
        <taxon>Bacillati</taxon>
        <taxon>Bacillota</taxon>
        <taxon>Bacilli</taxon>
        <taxon>Lactobacillales</taxon>
        <taxon>Carnobacteriaceae</taxon>
        <taxon>Carnobacterium</taxon>
    </lineage>
</organism>
<dbReference type="PANTHER" id="PTHR30287">
    <property type="entry name" value="MEMBRANE COMPONENT OF PREDICTED ABC SUPERFAMILY METABOLITE UPTAKE TRANSPORTER"/>
    <property type="match status" value="1"/>
</dbReference>
<keyword evidence="3 7" id="KW-0812">Transmembrane</keyword>
<dbReference type="InterPro" id="IPR038766">
    <property type="entry name" value="Membrane_comp_ABC_pdt"/>
</dbReference>
<dbReference type="Pfam" id="PF02687">
    <property type="entry name" value="FtsX"/>
    <property type="match status" value="2"/>
</dbReference>
<feature type="transmembrane region" description="Helical" evidence="7">
    <location>
        <begin position="824"/>
        <end position="849"/>
    </location>
</feature>
<reference evidence="10" key="1">
    <citation type="journal article" date="2019" name="Int. J. Syst. Evol. Microbiol.">
        <title>The Global Catalogue of Microorganisms (GCM) 10K type strain sequencing project: providing services to taxonomists for standard genome sequencing and annotation.</title>
        <authorList>
            <consortium name="The Broad Institute Genomics Platform"/>
            <consortium name="The Broad Institute Genome Sequencing Center for Infectious Disease"/>
            <person name="Wu L."/>
            <person name="Ma J."/>
        </authorList>
    </citation>
    <scope>NUCLEOTIDE SEQUENCE [LARGE SCALE GENOMIC DNA]</scope>
    <source>
        <strain evidence="10">KCTC 42143</strain>
    </source>
</reference>
<keyword evidence="2" id="KW-1003">Cell membrane</keyword>
<evidence type="ECO:0000256" key="5">
    <source>
        <dbReference type="ARBA" id="ARBA00023136"/>
    </source>
</evidence>
<evidence type="ECO:0000256" key="2">
    <source>
        <dbReference type="ARBA" id="ARBA00022475"/>
    </source>
</evidence>
<feature type="transmembrane region" description="Helical" evidence="7">
    <location>
        <begin position="903"/>
        <end position="923"/>
    </location>
</feature>
<dbReference type="RefSeq" id="WP_058918964.1">
    <property type="nucleotide sequence ID" value="NZ_JBHSQC010000004.1"/>
</dbReference>
<name>A0ABW4NMD5_9LACT</name>
<keyword evidence="5 7" id="KW-0472">Membrane</keyword>
<evidence type="ECO:0000313" key="9">
    <source>
        <dbReference type="EMBL" id="MFD1799283.1"/>
    </source>
</evidence>
<dbReference type="EMBL" id="JBHUFF010000009">
    <property type="protein sequence ID" value="MFD1799283.1"/>
    <property type="molecule type" value="Genomic_DNA"/>
</dbReference>
<feature type="domain" description="ABC3 transporter permease C-terminal" evidence="8">
    <location>
        <begin position="737"/>
        <end position="850"/>
    </location>
</feature>
<keyword evidence="10" id="KW-1185">Reference proteome</keyword>
<feature type="coiled-coil region" evidence="6">
    <location>
        <begin position="422"/>
        <end position="449"/>
    </location>
</feature>
<evidence type="ECO:0000256" key="1">
    <source>
        <dbReference type="ARBA" id="ARBA00004651"/>
    </source>
</evidence>
<comment type="caution">
    <text evidence="9">The sequence shown here is derived from an EMBL/GenBank/DDBJ whole genome shotgun (WGS) entry which is preliminary data.</text>
</comment>
<evidence type="ECO:0000256" key="6">
    <source>
        <dbReference type="SAM" id="Coils"/>
    </source>
</evidence>
<evidence type="ECO:0000259" key="8">
    <source>
        <dbReference type="Pfam" id="PF02687"/>
    </source>
</evidence>
<evidence type="ECO:0000256" key="4">
    <source>
        <dbReference type="ARBA" id="ARBA00022989"/>
    </source>
</evidence>
<dbReference type="PANTHER" id="PTHR30287:SF1">
    <property type="entry name" value="INNER MEMBRANE PROTEIN"/>
    <property type="match status" value="1"/>
</dbReference>
<feature type="transmembrane region" description="Helical" evidence="7">
    <location>
        <begin position="1130"/>
        <end position="1155"/>
    </location>
</feature>
<sequence>MKKKALWKDIFKEMWKSKARFLSIFAIITLGVAFFAGIKATGPDMIDTADHYYQDKNLMDLKVVSTYGLEQEDLELLETVKGATVRGTYSQDVILQDSRLVTKIMGYPKDAGQASNQYAVESGRMPEKSGEIALDANLTYTDEYQLGDTVTLTTDDQETPLSDTLAVETYQVVGFVHNPQYIENYARGSSTVGKGTLDGFAVVLDTDFDSDYFTEAYLTFSDTASLEAYSKEYEDKVEVHTKEIEELVKEQPQERLDTIQSEAQKEIDEGQAEIDEAKEKLADGQKQLDDAKQTIAAGWEDYQAGQEKLTTETTKAQAEIDANIQKLADGKAELATKRAELEAGQTELNQAKETFENKKAAAQAQLSAGANELDANQQKIDEGLQAIQAAEAELEDGKAAIASGLAELDTKAQEIQTGEAALANQKAELQAGQKELDAAKRTFETQKNQVQDFSATVRQLINTPIASVPAETQATLIAAAGDVDSSMGELLRGYFSGQLPASDVTAALDSVQNSLTAGEAELVAKQQEIDQGQQAIQAAETELAEGKAAVKAGQAELTTNQQKIQSGEPELAAKRAELEAAQTQLNEAKETFEAQKADGKAQLAAGEAEIAANQQQIDAGFQAIQAAETELADGEAQLTEGQAKLAQEKANGEAELAAAKQQLEAGQADYDTALAEFETKKKEADKEISEGEAELADAKKELAALTVPEYFVFDRSVNPGYAEFSDNAERISAIAQVFPVFFFLIAALVCLTTMTRMVDEQRLQIGTLKALGYSNWDISKKFLVYASLASIVGTVIGLVIGYEVFPAVIFNAYGSLYNLPSVRITYYLSYALISFAIAILCTVASAYVATRVELNSNAAELMRPKAPKIGKRIMLERIPFIWNRMGFIQKVTARNLFRYKQRMLMTVLGVAGCTALILTGFGLSDSIADMADLQYGKVMKYDALVAYNTDTTEEEDKEYQDFIGSQTDITGRLDVLQETYSVSEKGVNTQDVTIFVPEETTQLADYVLLNDRSSGENYSLSDDGAIITEKLAKLFDVKIGDSLTLTDTDNDQVNVTVNQIVENYTGHYVFVTKDYYEAAVDQQPDYNTQLLNYDKTKSWEDKLGSELTNQPKVAAVNFVRQISGAFGDTMASLAIVTLVLIVSAGLLAFVVLYNLTNINVSERIRELSTIKVLGFYDKEVTMYIYRENIILTLMGVVAGSFLGMLLHRFVLSTAEVDMMMFSPDIQPLSFLYSGLLTILFSGIVMIAMHIKLKDIDMIEALKSVD</sequence>
<proteinExistence type="predicted"/>
<comment type="subcellular location">
    <subcellularLocation>
        <location evidence="1">Cell membrane</location>
        <topology evidence="1">Multi-pass membrane protein</topology>
    </subcellularLocation>
</comment>
<dbReference type="InterPro" id="IPR003838">
    <property type="entry name" value="ABC3_permease_C"/>
</dbReference>
<feature type="transmembrane region" description="Helical" evidence="7">
    <location>
        <begin position="733"/>
        <end position="754"/>
    </location>
</feature>
<evidence type="ECO:0000256" key="3">
    <source>
        <dbReference type="ARBA" id="ARBA00022692"/>
    </source>
</evidence>
<feature type="transmembrane region" description="Helical" evidence="7">
    <location>
        <begin position="782"/>
        <end position="804"/>
    </location>
</feature>
<feature type="coiled-coil region" evidence="6">
    <location>
        <begin position="522"/>
        <end position="598"/>
    </location>
</feature>
<evidence type="ECO:0000256" key="7">
    <source>
        <dbReference type="SAM" id="Phobius"/>
    </source>
</evidence>
<feature type="transmembrane region" description="Helical" evidence="7">
    <location>
        <begin position="1230"/>
        <end position="1250"/>
    </location>
</feature>
<dbReference type="Proteomes" id="UP001597285">
    <property type="component" value="Unassembled WGS sequence"/>
</dbReference>
<feature type="coiled-coil region" evidence="6">
    <location>
        <begin position="334"/>
        <end position="393"/>
    </location>
</feature>
<accession>A0ABW4NMD5</accession>
<feature type="coiled-coil region" evidence="6">
    <location>
        <begin position="624"/>
        <end position="701"/>
    </location>
</feature>
<keyword evidence="6" id="KW-0175">Coiled coil</keyword>
<protein>
    <submittedName>
        <fullName evidence="9">FtsX-like permease family protein</fullName>
    </submittedName>
</protein>
<evidence type="ECO:0000313" key="10">
    <source>
        <dbReference type="Proteomes" id="UP001597285"/>
    </source>
</evidence>
<feature type="domain" description="ABC3 transporter permease C-terminal" evidence="8">
    <location>
        <begin position="1139"/>
        <end position="1252"/>
    </location>
</feature>